<evidence type="ECO:0000313" key="1">
    <source>
        <dbReference type="EMBL" id="CEK82781.1"/>
    </source>
</evidence>
<gene>
    <name evidence="1" type="primary">ORF133516</name>
</gene>
<dbReference type="EMBL" id="HACG01035916">
    <property type="protein sequence ID" value="CEK82781.1"/>
    <property type="molecule type" value="Transcribed_RNA"/>
</dbReference>
<sequence length="56" mass="6298">SLLPIFSMTCGIYPFNRMIFTEDEFLPSTVMDHTSIASASTVQRNLVKLTVGLQYL</sequence>
<organism evidence="1">
    <name type="scientific">Arion vulgaris</name>
    <dbReference type="NCBI Taxonomy" id="1028688"/>
    <lineage>
        <taxon>Eukaryota</taxon>
        <taxon>Metazoa</taxon>
        <taxon>Spiralia</taxon>
        <taxon>Lophotrochozoa</taxon>
        <taxon>Mollusca</taxon>
        <taxon>Gastropoda</taxon>
        <taxon>Heterobranchia</taxon>
        <taxon>Euthyneura</taxon>
        <taxon>Panpulmonata</taxon>
        <taxon>Eupulmonata</taxon>
        <taxon>Stylommatophora</taxon>
        <taxon>Helicina</taxon>
        <taxon>Arionoidea</taxon>
        <taxon>Arionidae</taxon>
        <taxon>Arion</taxon>
    </lineage>
</organism>
<protein>
    <submittedName>
        <fullName evidence="1">Uncharacterized protein</fullName>
    </submittedName>
</protein>
<reference evidence="1" key="1">
    <citation type="submission" date="2014-12" db="EMBL/GenBank/DDBJ databases">
        <title>Insight into the proteome of Arion vulgaris.</title>
        <authorList>
            <person name="Aradska J."/>
            <person name="Bulat T."/>
            <person name="Smidak R."/>
            <person name="Sarate P."/>
            <person name="Gangsoo J."/>
            <person name="Sialana F."/>
            <person name="Bilban M."/>
            <person name="Lubec G."/>
        </authorList>
    </citation>
    <scope>NUCLEOTIDE SEQUENCE</scope>
    <source>
        <tissue evidence="1">Skin</tissue>
    </source>
</reference>
<name>A0A0B7AS21_9EUPU</name>
<proteinExistence type="predicted"/>
<dbReference type="AlphaFoldDB" id="A0A0B7AS21"/>
<accession>A0A0B7AS21</accession>
<feature type="non-terminal residue" evidence="1">
    <location>
        <position position="1"/>
    </location>
</feature>